<gene>
    <name evidence="2" type="ORF">AM493_03765</name>
</gene>
<feature type="chain" id="PRO_5005857570" description="Lipocalin-like domain-containing protein" evidence="1">
    <location>
        <begin position="19"/>
        <end position="131"/>
    </location>
</feature>
<organism evidence="2 3">
    <name type="scientific">Flavobacterium akiainvivens</name>
    <dbReference type="NCBI Taxonomy" id="1202724"/>
    <lineage>
        <taxon>Bacteria</taxon>
        <taxon>Pseudomonadati</taxon>
        <taxon>Bacteroidota</taxon>
        <taxon>Flavobacteriia</taxon>
        <taxon>Flavobacteriales</taxon>
        <taxon>Flavobacteriaceae</taxon>
        <taxon>Flavobacterium</taxon>
    </lineage>
</organism>
<dbReference type="EMBL" id="LIYD01000005">
    <property type="protein sequence ID" value="KOS05249.1"/>
    <property type="molecule type" value="Genomic_DNA"/>
</dbReference>
<dbReference type="RefSeq" id="WP_054406318.1">
    <property type="nucleotide sequence ID" value="NZ_FOYA01000006.1"/>
</dbReference>
<evidence type="ECO:0000313" key="2">
    <source>
        <dbReference type="EMBL" id="KOS05249.1"/>
    </source>
</evidence>
<evidence type="ECO:0008006" key="4">
    <source>
        <dbReference type="Google" id="ProtNLM"/>
    </source>
</evidence>
<keyword evidence="1" id="KW-0732">Signal</keyword>
<sequence>MKTIFSLFAVLLVIVACSDDDNNNTNPELVNTWRLTQILADPGDGSGTFTAVESDKTLKFAANGTVTSNGNLCFMDVAATTASSGTYNDANGTITAQCEASYTLKYAIENGNLIITYPCFEPCKAKFVLVE</sequence>
<accession>A0A0N0RQG0</accession>
<comment type="caution">
    <text evidence="2">The sequence shown here is derived from an EMBL/GenBank/DDBJ whole genome shotgun (WGS) entry which is preliminary data.</text>
</comment>
<name>A0A0N0RQG0_9FLAO</name>
<dbReference type="OrthoDB" id="955522at2"/>
<dbReference type="STRING" id="1202724.AM493_03765"/>
<proteinExistence type="predicted"/>
<evidence type="ECO:0000256" key="1">
    <source>
        <dbReference type="SAM" id="SignalP"/>
    </source>
</evidence>
<protein>
    <recommendedName>
        <fullName evidence="4">Lipocalin-like domain-containing protein</fullName>
    </recommendedName>
</protein>
<feature type="signal peptide" evidence="1">
    <location>
        <begin position="1"/>
        <end position="18"/>
    </location>
</feature>
<dbReference type="Proteomes" id="UP000037755">
    <property type="component" value="Unassembled WGS sequence"/>
</dbReference>
<dbReference type="AlphaFoldDB" id="A0A0N0RQG0"/>
<keyword evidence="3" id="KW-1185">Reference proteome</keyword>
<dbReference type="PROSITE" id="PS51257">
    <property type="entry name" value="PROKAR_LIPOPROTEIN"/>
    <property type="match status" value="1"/>
</dbReference>
<evidence type="ECO:0000313" key="3">
    <source>
        <dbReference type="Proteomes" id="UP000037755"/>
    </source>
</evidence>
<reference evidence="2 3" key="1">
    <citation type="submission" date="2015-08" db="EMBL/GenBank/DDBJ databases">
        <title>Whole genome sequence of Flavobacterium akiainvivens IK-1T, from decaying Wikstroemia oahuensis, an endemic Hawaiian shrub.</title>
        <authorList>
            <person name="Wan X."/>
            <person name="Hou S."/>
            <person name="Saito J."/>
            <person name="Donachie S."/>
        </authorList>
    </citation>
    <scope>NUCLEOTIDE SEQUENCE [LARGE SCALE GENOMIC DNA]</scope>
    <source>
        <strain evidence="2 3">IK-1</strain>
    </source>
</reference>
<dbReference type="PATRIC" id="fig|1202724.3.peg.774"/>